<dbReference type="STRING" id="61819.ENSACIP00000016633"/>
<reference evidence="9" key="1">
    <citation type="submission" date="2025-08" db="UniProtKB">
        <authorList>
            <consortium name="Ensembl"/>
        </authorList>
    </citation>
    <scope>IDENTIFICATION</scope>
</reference>
<dbReference type="PANTHER" id="PTHR34093">
    <property type="entry name" value="CHLORIDE CHANNEL CLIC-LIKE PROTEIN 1"/>
    <property type="match status" value="1"/>
</dbReference>
<feature type="transmembrane region" description="Helical" evidence="7">
    <location>
        <begin position="206"/>
        <end position="225"/>
    </location>
</feature>
<dbReference type="Proteomes" id="UP000261340">
    <property type="component" value="Unplaced"/>
</dbReference>
<evidence type="ECO:0000256" key="6">
    <source>
        <dbReference type="ARBA" id="ARBA00023136"/>
    </source>
</evidence>
<sequence length="230" mass="27149">MKMLLSLMLLIVLLCTLSLTTMGQEVENEWLDPYDMLNYDPITQTMKKPAEQPTCSPVFKRFLSRLLKEMQRVGVPSDSTDVFYDAKVKLSKQTMTEIQTLLEGEDRWRTGALDNAISQILVDLKVHDYEAWKWRFEDTFGVELDTLLKIGLFVLIIVATISTQLWSVVSWFVQFKRLFAVCFFVSIIWNWFYLYKVKRSSYSFRVFSLAVIQCFVFYFFLFFFFSDCLC</sequence>
<evidence type="ECO:0000256" key="4">
    <source>
        <dbReference type="ARBA" id="ARBA00022692"/>
    </source>
</evidence>
<dbReference type="GO" id="GO:0005783">
    <property type="term" value="C:endoplasmic reticulum"/>
    <property type="evidence" value="ECO:0007669"/>
    <property type="project" value="TreeGrafter"/>
</dbReference>
<evidence type="ECO:0000256" key="3">
    <source>
        <dbReference type="ARBA" id="ARBA00015571"/>
    </source>
</evidence>
<name>A0A3Q0S402_AMPCI</name>
<reference evidence="9" key="2">
    <citation type="submission" date="2025-09" db="UniProtKB">
        <authorList>
            <consortium name="Ensembl"/>
        </authorList>
    </citation>
    <scope>IDENTIFICATION</scope>
</reference>
<organism evidence="9 10">
    <name type="scientific">Amphilophus citrinellus</name>
    <name type="common">Midas cichlid</name>
    <name type="synonym">Cichlasoma citrinellum</name>
    <dbReference type="NCBI Taxonomy" id="61819"/>
    <lineage>
        <taxon>Eukaryota</taxon>
        <taxon>Metazoa</taxon>
        <taxon>Chordata</taxon>
        <taxon>Craniata</taxon>
        <taxon>Vertebrata</taxon>
        <taxon>Euteleostomi</taxon>
        <taxon>Actinopterygii</taxon>
        <taxon>Neopterygii</taxon>
        <taxon>Teleostei</taxon>
        <taxon>Neoteleostei</taxon>
        <taxon>Acanthomorphata</taxon>
        <taxon>Ovalentaria</taxon>
        <taxon>Cichlomorphae</taxon>
        <taxon>Cichliformes</taxon>
        <taxon>Cichlidae</taxon>
        <taxon>New World cichlids</taxon>
        <taxon>Cichlasomatinae</taxon>
        <taxon>Heroini</taxon>
        <taxon>Amphilophus</taxon>
    </lineage>
</organism>
<evidence type="ECO:0000256" key="7">
    <source>
        <dbReference type="SAM" id="Phobius"/>
    </source>
</evidence>
<keyword evidence="5 7" id="KW-1133">Transmembrane helix</keyword>
<feature type="signal peptide" evidence="8">
    <location>
        <begin position="1"/>
        <end position="23"/>
    </location>
</feature>
<evidence type="ECO:0000256" key="1">
    <source>
        <dbReference type="ARBA" id="ARBA00004141"/>
    </source>
</evidence>
<dbReference type="GO" id="GO:0016020">
    <property type="term" value="C:membrane"/>
    <property type="evidence" value="ECO:0007669"/>
    <property type="project" value="UniProtKB-SubCell"/>
</dbReference>
<comment type="similarity">
    <text evidence="2">Belongs to the chloride channel MCLC family.</text>
</comment>
<dbReference type="InterPro" id="IPR009231">
    <property type="entry name" value="Chloride_chnl_CLIC-like"/>
</dbReference>
<evidence type="ECO:0000256" key="2">
    <source>
        <dbReference type="ARBA" id="ARBA00005944"/>
    </source>
</evidence>
<keyword evidence="4 7" id="KW-0812">Transmembrane</keyword>
<keyword evidence="6 7" id="KW-0472">Membrane</keyword>
<proteinExistence type="inferred from homology"/>
<dbReference type="GO" id="GO:0005254">
    <property type="term" value="F:chloride channel activity"/>
    <property type="evidence" value="ECO:0007669"/>
    <property type="project" value="TreeGrafter"/>
</dbReference>
<feature type="transmembrane region" description="Helical" evidence="7">
    <location>
        <begin position="150"/>
        <end position="173"/>
    </location>
</feature>
<evidence type="ECO:0000256" key="8">
    <source>
        <dbReference type="SAM" id="SignalP"/>
    </source>
</evidence>
<dbReference type="GeneTree" id="ENSGT00940000165672"/>
<comment type="subcellular location">
    <subcellularLocation>
        <location evidence="1">Membrane</location>
        <topology evidence="1">Multi-pass membrane protein</topology>
    </subcellularLocation>
</comment>
<feature type="chain" id="PRO_5018713686" description="Chloride channel CLIC-like protein 1" evidence="8">
    <location>
        <begin position="24"/>
        <end position="230"/>
    </location>
</feature>
<feature type="transmembrane region" description="Helical" evidence="7">
    <location>
        <begin position="178"/>
        <end position="194"/>
    </location>
</feature>
<evidence type="ECO:0000313" key="10">
    <source>
        <dbReference type="Proteomes" id="UP000261340"/>
    </source>
</evidence>
<dbReference type="Ensembl" id="ENSACIT00000017078.1">
    <property type="protein sequence ID" value="ENSACIP00000016633.1"/>
    <property type="gene ID" value="ENSACIG00000012953.1"/>
</dbReference>
<evidence type="ECO:0000313" key="9">
    <source>
        <dbReference type="Ensembl" id="ENSACIP00000016633.1"/>
    </source>
</evidence>
<keyword evidence="10" id="KW-1185">Reference proteome</keyword>
<protein>
    <recommendedName>
        <fullName evidence="3">Chloride channel CLIC-like protein 1</fullName>
    </recommendedName>
</protein>
<dbReference type="Pfam" id="PF05934">
    <property type="entry name" value="MCLC"/>
    <property type="match status" value="1"/>
</dbReference>
<keyword evidence="8" id="KW-0732">Signal</keyword>
<dbReference type="PANTHER" id="PTHR34093:SF1">
    <property type="entry name" value="CHLORIDE CHANNEL CLIC-LIKE PROTEIN 1"/>
    <property type="match status" value="1"/>
</dbReference>
<dbReference type="AlphaFoldDB" id="A0A3Q0S402"/>
<dbReference type="OMA" id="TKISWFV"/>
<accession>A0A3Q0S402</accession>
<evidence type="ECO:0000256" key="5">
    <source>
        <dbReference type="ARBA" id="ARBA00022989"/>
    </source>
</evidence>